<proteinExistence type="predicted"/>
<keyword evidence="2" id="KW-1185">Reference proteome</keyword>
<accession>A0A0L6JPI1</accession>
<evidence type="ECO:0000313" key="1">
    <source>
        <dbReference type="EMBL" id="KNY27731.1"/>
    </source>
</evidence>
<gene>
    <name evidence="1" type="ORF">Bccel_3002</name>
</gene>
<dbReference type="STRING" id="398512.Bccel_3002"/>
<name>A0A0L6JPI1_9FIRM</name>
<sequence>MRETEFENFLNADSNIVSKTKAVRSRISKARMVERHFNISLDAIVSDNDKMYNILVRIKQEMKDTNGNISNALRKYYQFVNGRVFPALSQYQRDVETEVKQ</sequence>
<dbReference type="OrthoDB" id="2879615at2"/>
<organism evidence="1 2">
    <name type="scientific">Pseudobacteroides cellulosolvens ATCC 35603 = DSM 2933</name>
    <dbReference type="NCBI Taxonomy" id="398512"/>
    <lineage>
        <taxon>Bacteria</taxon>
        <taxon>Bacillati</taxon>
        <taxon>Bacillota</taxon>
        <taxon>Clostridia</taxon>
        <taxon>Eubacteriales</taxon>
        <taxon>Oscillospiraceae</taxon>
        <taxon>Pseudobacteroides</taxon>
    </lineage>
</organism>
<reference evidence="2" key="1">
    <citation type="submission" date="2015-07" db="EMBL/GenBank/DDBJ databases">
        <title>Near-Complete Genome Sequence of the Cellulolytic Bacterium Bacteroides (Pseudobacteroides) cellulosolvens ATCC 35603.</title>
        <authorList>
            <person name="Dassa B."/>
            <person name="Utturkar S.M."/>
            <person name="Klingeman D.M."/>
            <person name="Hurt R.A."/>
            <person name="Keller M."/>
            <person name="Xu J."/>
            <person name="Reddy Y.H.K."/>
            <person name="Borovok I."/>
            <person name="Grinberg I.R."/>
            <person name="Lamed R."/>
            <person name="Zhivin O."/>
            <person name="Bayer E.A."/>
            <person name="Brown S.D."/>
        </authorList>
    </citation>
    <scope>NUCLEOTIDE SEQUENCE [LARGE SCALE GENOMIC DNA]</scope>
    <source>
        <strain evidence="2">DSM 2933</strain>
    </source>
</reference>
<protein>
    <submittedName>
        <fullName evidence="1">Uncharacterized protein</fullName>
    </submittedName>
</protein>
<dbReference type="eggNOG" id="ENOG5033F3K">
    <property type="taxonomic scope" value="Bacteria"/>
</dbReference>
<dbReference type="Proteomes" id="UP000036923">
    <property type="component" value="Unassembled WGS sequence"/>
</dbReference>
<comment type="caution">
    <text evidence="1">The sequence shown here is derived from an EMBL/GenBank/DDBJ whole genome shotgun (WGS) entry which is preliminary data.</text>
</comment>
<evidence type="ECO:0000313" key="2">
    <source>
        <dbReference type="Proteomes" id="UP000036923"/>
    </source>
</evidence>
<dbReference type="RefSeq" id="WP_036944776.1">
    <property type="nucleotide sequence ID" value="NZ_LGTC01000001.1"/>
</dbReference>
<dbReference type="EMBL" id="LGTC01000001">
    <property type="protein sequence ID" value="KNY27731.1"/>
    <property type="molecule type" value="Genomic_DNA"/>
</dbReference>
<dbReference type="AlphaFoldDB" id="A0A0L6JPI1"/>